<keyword evidence="2" id="KW-1185">Reference proteome</keyword>
<evidence type="ECO:0000313" key="1">
    <source>
        <dbReference type="EMBL" id="KAF5609059.1"/>
    </source>
</evidence>
<dbReference type="GeneID" id="59316898"/>
<accession>A0A8H5Q6C8</accession>
<sequence>MRSVTYEIDPQGAIEVILQDPDTQSTSLTLTTPAQIHPTPQQRNAPSVKVKVKVKDEEEQEQDDFSVKMRDLNTLFYGTSTPRRDDKEVQIRMRVSSHHLSLASPILSSLLQQSAEANEIYLTGWDAKALATVLNVIHGRNAQVPRNVNFKFLTQVATVVHHLKCAEAVQLLSAFWLSTLEPEAVTYFNRDCLLWLFNSWVFSWRKEFSHCAQLVLSNYRGPSMVILHDLPLTEVLDKIDGMRIVLIKKVFTALENLEQTLSTERGCPEARMKAACPDANHGQNCTVYARMRPVIERVEGEIEDVELNYFQS</sequence>
<reference evidence="1 2" key="1">
    <citation type="submission" date="2020-05" db="EMBL/GenBank/DDBJ databases">
        <title>Identification and distribution of gene clusters putatively required for synthesis of sphingolipid metabolism inhibitors in phylogenetically diverse species of the filamentous fungus Fusarium.</title>
        <authorList>
            <person name="Kim H.-S."/>
            <person name="Busman M."/>
            <person name="Brown D.W."/>
            <person name="Divon H."/>
            <person name="Uhlig S."/>
            <person name="Proctor R.H."/>
        </authorList>
    </citation>
    <scope>NUCLEOTIDE SEQUENCE [LARGE SCALE GENOMIC DNA]</scope>
    <source>
        <strain evidence="1 2">NRRL 66333</strain>
    </source>
</reference>
<dbReference type="RefSeq" id="XP_036540227.1">
    <property type="nucleotide sequence ID" value="XM_036682180.1"/>
</dbReference>
<dbReference type="EMBL" id="JAAOAV010000038">
    <property type="protein sequence ID" value="KAF5609059.1"/>
    <property type="molecule type" value="Genomic_DNA"/>
</dbReference>
<organism evidence="1 2">
    <name type="scientific">Gibberella subglutinans</name>
    <name type="common">Fusarium subglutinans</name>
    <dbReference type="NCBI Taxonomy" id="42677"/>
    <lineage>
        <taxon>Eukaryota</taxon>
        <taxon>Fungi</taxon>
        <taxon>Dikarya</taxon>
        <taxon>Ascomycota</taxon>
        <taxon>Pezizomycotina</taxon>
        <taxon>Sordariomycetes</taxon>
        <taxon>Hypocreomycetidae</taxon>
        <taxon>Hypocreales</taxon>
        <taxon>Nectriaceae</taxon>
        <taxon>Fusarium</taxon>
        <taxon>Fusarium fujikuroi species complex</taxon>
    </lineage>
</organism>
<evidence type="ECO:0000313" key="2">
    <source>
        <dbReference type="Proteomes" id="UP000547976"/>
    </source>
</evidence>
<protein>
    <recommendedName>
        <fullName evidence="3">BTB domain-containing protein</fullName>
    </recommendedName>
</protein>
<comment type="caution">
    <text evidence="1">The sequence shown here is derived from an EMBL/GenBank/DDBJ whole genome shotgun (WGS) entry which is preliminary data.</text>
</comment>
<proteinExistence type="predicted"/>
<dbReference type="OrthoDB" id="5326346at2759"/>
<name>A0A8H5Q6C8_GIBSU</name>
<evidence type="ECO:0008006" key="3">
    <source>
        <dbReference type="Google" id="ProtNLM"/>
    </source>
</evidence>
<gene>
    <name evidence="1" type="ORF">FSUBG_4214</name>
</gene>
<dbReference type="AlphaFoldDB" id="A0A8H5Q6C8"/>
<dbReference type="Proteomes" id="UP000547976">
    <property type="component" value="Unassembled WGS sequence"/>
</dbReference>